<feature type="transmembrane region" description="Helical" evidence="8">
    <location>
        <begin position="401"/>
        <end position="422"/>
    </location>
</feature>
<dbReference type="NCBIfam" id="TIGR00912">
    <property type="entry name" value="2A0309"/>
    <property type="match status" value="1"/>
</dbReference>
<dbReference type="PANTHER" id="PTHR34975:SF2">
    <property type="entry name" value="SPORE GERMINATION PROTEIN A2"/>
    <property type="match status" value="1"/>
</dbReference>
<evidence type="ECO:0000256" key="6">
    <source>
        <dbReference type="ARBA" id="ARBA00022989"/>
    </source>
</evidence>
<evidence type="ECO:0000256" key="1">
    <source>
        <dbReference type="ARBA" id="ARBA00004141"/>
    </source>
</evidence>
<protein>
    <submittedName>
        <fullName evidence="9">Spore germination protein</fullName>
    </submittedName>
</protein>
<feature type="transmembrane region" description="Helical" evidence="8">
    <location>
        <begin position="219"/>
        <end position="249"/>
    </location>
</feature>
<feature type="transmembrane region" description="Helical" evidence="8">
    <location>
        <begin position="269"/>
        <end position="291"/>
    </location>
</feature>
<feature type="transmembrane region" description="Helical" evidence="8">
    <location>
        <begin position="108"/>
        <end position="133"/>
    </location>
</feature>
<evidence type="ECO:0000256" key="2">
    <source>
        <dbReference type="ARBA" id="ARBA00007998"/>
    </source>
</evidence>
<sequence>MKDRMTIGSFQLTLLICSFLAISSQASLPMALTGAAKQDAWLSYFVPIVYGCGVGMFFYKLVQKYPGQNMYEIANALCGKFVGGVLNALFILYFIVDLSAQTRLFTDFFSSSILLRTPPELIIMIITLLIIYYSTGTMEHLVRTNVVFIMCYTIVLMFLPVILMNEIDLRKLMPVLSSGIVPPLKSSIISVASFGDILAIGAFLHHVKGPREIYMAMKLGVVVSSFLLTLWNFCLVSVVSPVFVSRLIFTGWILVQQIHVTDFLDRVDLLVFSLFMPLILIKHSVLFFAILTGLASYTKKRRIFGNLMVGLLVMMFSTVAFDDTDEVILFNNYGMIPLTLMIHIVFFGCLGVGIAISKWTGRTSTIPDAKTRLYSGPARAMLIGCGASIAFGAYFGSKLGWYGIISAGLFIMFLLLCVYFTLLQYRKTIINKG</sequence>
<name>A0ABY5SGI7_9BACL</name>
<evidence type="ECO:0000256" key="4">
    <source>
        <dbReference type="ARBA" id="ARBA00022544"/>
    </source>
</evidence>
<feature type="transmembrane region" description="Helical" evidence="8">
    <location>
        <begin position="377"/>
        <end position="395"/>
    </location>
</feature>
<evidence type="ECO:0000256" key="7">
    <source>
        <dbReference type="ARBA" id="ARBA00023136"/>
    </source>
</evidence>
<keyword evidence="6 8" id="KW-1133">Transmembrane helix</keyword>
<keyword evidence="7 8" id="KW-0472">Membrane</keyword>
<keyword evidence="3" id="KW-0813">Transport</keyword>
<dbReference type="EMBL" id="CP091430">
    <property type="protein sequence ID" value="UVI33101.1"/>
    <property type="molecule type" value="Genomic_DNA"/>
</dbReference>
<dbReference type="PANTHER" id="PTHR34975">
    <property type="entry name" value="SPORE GERMINATION PROTEIN A2"/>
    <property type="match status" value="1"/>
</dbReference>
<organism evidence="9 10">
    <name type="scientific">Paenibacillus spongiae</name>
    <dbReference type="NCBI Taxonomy" id="2909671"/>
    <lineage>
        <taxon>Bacteria</taxon>
        <taxon>Bacillati</taxon>
        <taxon>Bacillota</taxon>
        <taxon>Bacilli</taxon>
        <taxon>Bacillales</taxon>
        <taxon>Paenibacillaceae</taxon>
        <taxon>Paenibacillus</taxon>
    </lineage>
</organism>
<evidence type="ECO:0000256" key="3">
    <source>
        <dbReference type="ARBA" id="ARBA00022448"/>
    </source>
</evidence>
<accession>A0ABY5SGI7</accession>
<dbReference type="RefSeq" id="WP_258389154.1">
    <property type="nucleotide sequence ID" value="NZ_CP091430.1"/>
</dbReference>
<feature type="transmembrane region" description="Helical" evidence="8">
    <location>
        <begin position="145"/>
        <end position="164"/>
    </location>
</feature>
<comment type="subcellular location">
    <subcellularLocation>
        <location evidence="1">Membrane</location>
        <topology evidence="1">Multi-pass membrane protein</topology>
    </subcellularLocation>
</comment>
<evidence type="ECO:0000256" key="8">
    <source>
        <dbReference type="SAM" id="Phobius"/>
    </source>
</evidence>
<feature type="transmembrane region" description="Helical" evidence="8">
    <location>
        <begin position="184"/>
        <end position="207"/>
    </location>
</feature>
<keyword evidence="4" id="KW-0309">Germination</keyword>
<feature type="transmembrane region" description="Helical" evidence="8">
    <location>
        <begin position="303"/>
        <end position="321"/>
    </location>
</feature>
<evidence type="ECO:0000313" key="10">
    <source>
        <dbReference type="Proteomes" id="UP001057877"/>
    </source>
</evidence>
<dbReference type="Pfam" id="PF03845">
    <property type="entry name" value="Spore_permease"/>
    <property type="match status" value="1"/>
</dbReference>
<feature type="transmembrane region" description="Helical" evidence="8">
    <location>
        <begin position="41"/>
        <end position="62"/>
    </location>
</feature>
<keyword evidence="10" id="KW-1185">Reference proteome</keyword>
<gene>
    <name evidence="9" type="ORF">L1F29_15210</name>
</gene>
<evidence type="ECO:0000256" key="5">
    <source>
        <dbReference type="ARBA" id="ARBA00022692"/>
    </source>
</evidence>
<comment type="similarity">
    <text evidence="2">Belongs to the amino acid-polyamine-organocation (APC) superfamily. Spore germination protein (SGP) (TC 2.A.3.9) family.</text>
</comment>
<proteinExistence type="inferred from homology"/>
<reference evidence="9" key="1">
    <citation type="submission" date="2022-01" db="EMBL/GenBank/DDBJ databases">
        <title>Paenibacillus spongiae sp. nov., isolated from marine sponge.</title>
        <authorList>
            <person name="Li Z."/>
            <person name="Zhang M."/>
        </authorList>
    </citation>
    <scope>NUCLEOTIDE SEQUENCE</scope>
    <source>
        <strain evidence="9">PHS-Z3</strain>
    </source>
</reference>
<dbReference type="InterPro" id="IPR004761">
    <property type="entry name" value="Spore_GerAB"/>
</dbReference>
<dbReference type="Proteomes" id="UP001057877">
    <property type="component" value="Chromosome"/>
</dbReference>
<feature type="transmembrane region" description="Helical" evidence="8">
    <location>
        <begin position="333"/>
        <end position="356"/>
    </location>
</feature>
<keyword evidence="5 8" id="KW-0812">Transmembrane</keyword>
<evidence type="ECO:0000313" key="9">
    <source>
        <dbReference type="EMBL" id="UVI33101.1"/>
    </source>
</evidence>
<feature type="transmembrane region" description="Helical" evidence="8">
    <location>
        <begin position="74"/>
        <end position="96"/>
    </location>
</feature>